<keyword evidence="2" id="KW-1185">Reference proteome</keyword>
<dbReference type="Proteomes" id="UP000510647">
    <property type="component" value="Chromosome 7"/>
</dbReference>
<reference evidence="1 2" key="1">
    <citation type="submission" date="2020-06" db="EMBL/GenBank/DDBJ databases">
        <title>The yeast mating-type switching endonuclease HO is a domesticated member of an unorthodox homing genetic element family.</title>
        <authorList>
            <person name="Coughlan A.Y."/>
            <person name="Lombardi L."/>
            <person name="Braun-Galleani S."/>
            <person name="Martos A.R."/>
            <person name="Galeote V."/>
            <person name="Bigey F."/>
            <person name="Dequin S."/>
            <person name="Byrne K.P."/>
            <person name="Wolfe K.H."/>
        </authorList>
    </citation>
    <scope>NUCLEOTIDE SEQUENCE [LARGE SCALE GENOMIC DNA]</scope>
    <source>
        <strain evidence="1 2">CBS2947</strain>
    </source>
</reference>
<dbReference type="AlphaFoldDB" id="A0A7H9HZY3"/>
<dbReference type="Pfam" id="PF10775">
    <property type="entry name" value="ATP_sub_h"/>
    <property type="match status" value="1"/>
</dbReference>
<proteinExistence type="predicted"/>
<dbReference type="GO" id="GO:0046933">
    <property type="term" value="F:proton-transporting ATP synthase activity, rotational mechanism"/>
    <property type="evidence" value="ECO:0007669"/>
    <property type="project" value="TreeGrafter"/>
</dbReference>
<evidence type="ECO:0000313" key="2">
    <source>
        <dbReference type="Proteomes" id="UP000510647"/>
    </source>
</evidence>
<protein>
    <recommendedName>
        <fullName evidence="3">ATP synthase subunit H, mitochondrial</fullName>
    </recommendedName>
</protein>
<evidence type="ECO:0008006" key="3">
    <source>
        <dbReference type="Google" id="ProtNLM"/>
    </source>
</evidence>
<dbReference type="PANTHER" id="PTHR28207">
    <property type="entry name" value="ATP SYNTHASE SUBUNIT H, MITOCHONDRIAL"/>
    <property type="match status" value="1"/>
</dbReference>
<dbReference type="EMBL" id="CP059273">
    <property type="protein sequence ID" value="QLQ82136.1"/>
    <property type="molecule type" value="Genomic_DNA"/>
</dbReference>
<sequence>MFAVRSTSRLLSLNRVNLVRHISQTRINYNVVQDLYLRELKNVKLNPITAKDAEGNVKQWVDPAKPKKPELEGQGADALKAYSEETVETKTGVVEEDSVVEEDWLVLDDVEEDSHGH</sequence>
<accession>A0A7H9HZY3</accession>
<organism evidence="1 2">
    <name type="scientific">Torulaspora globosa</name>
    <dbReference type="NCBI Taxonomy" id="48254"/>
    <lineage>
        <taxon>Eukaryota</taxon>
        <taxon>Fungi</taxon>
        <taxon>Dikarya</taxon>
        <taxon>Ascomycota</taxon>
        <taxon>Saccharomycotina</taxon>
        <taxon>Saccharomycetes</taxon>
        <taxon>Saccharomycetales</taxon>
        <taxon>Saccharomycetaceae</taxon>
        <taxon>Torulaspora</taxon>
    </lineage>
</organism>
<evidence type="ECO:0000313" key="1">
    <source>
        <dbReference type="EMBL" id="QLQ82136.1"/>
    </source>
</evidence>
<gene>
    <name evidence="1" type="ORF">HG537_0G03910</name>
</gene>
<dbReference type="OrthoDB" id="274752at2759"/>
<dbReference type="PANTHER" id="PTHR28207:SF1">
    <property type="entry name" value="ATP SYNTHASE SUBUNIT H, MITOCHONDRIAL"/>
    <property type="match status" value="1"/>
</dbReference>
<name>A0A7H9HZY3_9SACH</name>
<dbReference type="InterPro" id="IPR019711">
    <property type="entry name" value="ATP_synth_F0_suH"/>
</dbReference>